<gene>
    <name evidence="2" type="ordered locus">Awo_c26330</name>
</gene>
<keyword evidence="1" id="KW-0812">Transmembrane</keyword>
<keyword evidence="3" id="KW-1185">Reference proteome</keyword>
<proteinExistence type="predicted"/>
<evidence type="ECO:0000256" key="1">
    <source>
        <dbReference type="SAM" id="Phobius"/>
    </source>
</evidence>
<sequence>MRLCLNKTDKPVLQSQQGYTLVEAIIAIAVCGFGLAMILGLYGMSIKTAMVSKTIFEQSVVINSIADEINLSVMTESPVNLVQRVAAILANKYPDYYLSEIKAAHPNNLYEIEIIHKGINCNERKFYIKVFWSQNE</sequence>
<protein>
    <recommendedName>
        <fullName evidence="4">Prepilin-type N-terminal cleavage/methylation domain-containing protein</fullName>
    </recommendedName>
</protein>
<feature type="transmembrane region" description="Helical" evidence="1">
    <location>
        <begin position="20"/>
        <end position="43"/>
    </location>
</feature>
<reference evidence="2 3" key="2">
    <citation type="journal article" date="2012" name="PLoS ONE">
        <title>An ancient pathway combining carbon dioxide fixation with the generation and utilization of a sodium ion gradient for ATP synthesis.</title>
        <authorList>
            <person name="Poehlein A."/>
            <person name="Schmidt S."/>
            <person name="Kaster A.K."/>
            <person name="Goenrich M."/>
            <person name="Vollmers J."/>
            <person name="Thurmer A."/>
            <person name="Bertsch J."/>
            <person name="Schuchmann K."/>
            <person name="Voigt B."/>
            <person name="Hecker M."/>
            <person name="Daniel R."/>
            <person name="Thauer R.K."/>
            <person name="Gottschalk G."/>
            <person name="Muller V."/>
        </authorList>
    </citation>
    <scope>NUCLEOTIDE SEQUENCE [LARGE SCALE GENOMIC DNA]</scope>
    <source>
        <strain evidence="3">ATCC 29683 / DSM 1030 / JCM 2381 / KCTC 1655 / WB1</strain>
    </source>
</reference>
<organism evidence="2 3">
    <name type="scientific">Acetobacterium woodii (strain ATCC 29683 / DSM 1030 / JCM 2381 / KCTC 1655 / WB1)</name>
    <dbReference type="NCBI Taxonomy" id="931626"/>
    <lineage>
        <taxon>Bacteria</taxon>
        <taxon>Bacillati</taxon>
        <taxon>Bacillota</taxon>
        <taxon>Clostridia</taxon>
        <taxon>Eubacteriales</taxon>
        <taxon>Eubacteriaceae</taxon>
        <taxon>Acetobacterium</taxon>
    </lineage>
</organism>
<evidence type="ECO:0008006" key="4">
    <source>
        <dbReference type="Google" id="ProtNLM"/>
    </source>
</evidence>
<name>H6LEU6_ACEWD</name>
<dbReference type="AlphaFoldDB" id="H6LEU6"/>
<accession>H6LEU6</accession>
<keyword evidence="1" id="KW-1133">Transmembrane helix</keyword>
<evidence type="ECO:0000313" key="2">
    <source>
        <dbReference type="EMBL" id="AFA49389.1"/>
    </source>
</evidence>
<dbReference type="OrthoDB" id="1778734at2"/>
<dbReference type="STRING" id="931626.Awo_c26330"/>
<dbReference type="KEGG" id="awo:Awo_c26330"/>
<dbReference type="Proteomes" id="UP000007177">
    <property type="component" value="Chromosome"/>
</dbReference>
<dbReference type="InterPro" id="IPR012902">
    <property type="entry name" value="N_methyl_site"/>
</dbReference>
<dbReference type="EMBL" id="CP002987">
    <property type="protein sequence ID" value="AFA49389.1"/>
    <property type="molecule type" value="Genomic_DNA"/>
</dbReference>
<evidence type="ECO:0000313" key="3">
    <source>
        <dbReference type="Proteomes" id="UP000007177"/>
    </source>
</evidence>
<dbReference type="eggNOG" id="ENOG502ZF3F">
    <property type="taxonomic scope" value="Bacteria"/>
</dbReference>
<reference evidence="3" key="1">
    <citation type="submission" date="2011-07" db="EMBL/GenBank/DDBJ databases">
        <title>Complete genome sequence of Acetobacterium woodii.</title>
        <authorList>
            <person name="Poehlein A."/>
            <person name="Schmidt S."/>
            <person name="Kaster A.-K."/>
            <person name="Goenrich M."/>
            <person name="Vollmers J."/>
            <person name="Thuermer A."/>
            <person name="Gottschalk G."/>
            <person name="Thauer R.K."/>
            <person name="Daniel R."/>
            <person name="Mueller V."/>
        </authorList>
    </citation>
    <scope>NUCLEOTIDE SEQUENCE [LARGE SCALE GENOMIC DNA]</scope>
    <source>
        <strain evidence="3">ATCC 29683 / DSM 1030 / JCM 2381 / KCTC 1655 / WB1</strain>
    </source>
</reference>
<dbReference type="RefSeq" id="WP_014356989.1">
    <property type="nucleotide sequence ID" value="NC_016894.1"/>
</dbReference>
<dbReference type="HOGENOM" id="CLU_1870875_0_0_9"/>
<keyword evidence="1" id="KW-0472">Membrane</keyword>
<dbReference type="Pfam" id="PF07963">
    <property type="entry name" value="N_methyl"/>
    <property type="match status" value="1"/>
</dbReference>